<protein>
    <submittedName>
        <fullName evidence="1">Uncharacterized protein</fullName>
    </submittedName>
</protein>
<comment type="caution">
    <text evidence="1">The sequence shown here is derived from an EMBL/GenBank/DDBJ whole genome shotgun (WGS) entry which is preliminary data.</text>
</comment>
<reference evidence="1 2" key="1">
    <citation type="submission" date="2023-02" db="EMBL/GenBank/DDBJ databases">
        <title>LHISI_Scaffold_Assembly.</title>
        <authorList>
            <person name="Stuart O.P."/>
            <person name="Cleave R."/>
            <person name="Magrath M.J.L."/>
            <person name="Mikheyev A.S."/>
        </authorList>
    </citation>
    <scope>NUCLEOTIDE SEQUENCE [LARGE SCALE GENOMIC DNA]</scope>
    <source>
        <strain evidence="1">Daus_M_001</strain>
        <tissue evidence="1">Leg muscle</tissue>
    </source>
</reference>
<dbReference type="EMBL" id="JARBHB010000002">
    <property type="protein sequence ID" value="KAJ8893058.1"/>
    <property type="molecule type" value="Genomic_DNA"/>
</dbReference>
<sequence>MLATGFVSKQSQVKVAMLLNVIGDEAAKLYNTFVLTDKDRQDNEKVLKAFADYCDPVKNIVVKRFKFHSRLPEESESYKSFLTDLKKLIKSCEFKDQADSVMRDRIVLHI</sequence>
<name>A0ABQ9I8T2_9NEOP</name>
<evidence type="ECO:0000313" key="2">
    <source>
        <dbReference type="Proteomes" id="UP001159363"/>
    </source>
</evidence>
<proteinExistence type="predicted"/>
<dbReference type="PANTHER" id="PTHR33198">
    <property type="entry name" value="ANK_REP_REGION DOMAIN-CONTAINING PROTEIN-RELATED"/>
    <property type="match status" value="1"/>
</dbReference>
<gene>
    <name evidence="1" type="ORF">PR048_005639</name>
</gene>
<dbReference type="Proteomes" id="UP001159363">
    <property type="component" value="Chromosome 2"/>
</dbReference>
<evidence type="ECO:0000313" key="1">
    <source>
        <dbReference type="EMBL" id="KAJ8893058.1"/>
    </source>
</evidence>
<organism evidence="1 2">
    <name type="scientific">Dryococelus australis</name>
    <dbReference type="NCBI Taxonomy" id="614101"/>
    <lineage>
        <taxon>Eukaryota</taxon>
        <taxon>Metazoa</taxon>
        <taxon>Ecdysozoa</taxon>
        <taxon>Arthropoda</taxon>
        <taxon>Hexapoda</taxon>
        <taxon>Insecta</taxon>
        <taxon>Pterygota</taxon>
        <taxon>Neoptera</taxon>
        <taxon>Polyneoptera</taxon>
        <taxon>Phasmatodea</taxon>
        <taxon>Verophasmatodea</taxon>
        <taxon>Anareolatae</taxon>
        <taxon>Phasmatidae</taxon>
        <taxon>Eurycanthinae</taxon>
        <taxon>Dryococelus</taxon>
    </lineage>
</organism>
<keyword evidence="2" id="KW-1185">Reference proteome</keyword>
<accession>A0ABQ9I8T2</accession>